<dbReference type="SUPFAM" id="SSF81901">
    <property type="entry name" value="HCP-like"/>
    <property type="match status" value="1"/>
</dbReference>
<dbReference type="CDD" id="cd00383">
    <property type="entry name" value="trans_reg_C"/>
    <property type="match status" value="1"/>
</dbReference>
<dbReference type="OrthoDB" id="5932494at2"/>
<evidence type="ECO:0000256" key="3">
    <source>
        <dbReference type="ARBA" id="ARBA00023125"/>
    </source>
</evidence>
<feature type="repeat" description="TPR" evidence="4">
    <location>
        <begin position="396"/>
        <end position="429"/>
    </location>
</feature>
<reference evidence="8 9" key="1">
    <citation type="submission" date="2019-06" db="EMBL/GenBank/DDBJ databases">
        <title>Draft genome of Aliikangiella marina GYP-15.</title>
        <authorList>
            <person name="Wang G."/>
        </authorList>
    </citation>
    <scope>NUCLEOTIDE SEQUENCE [LARGE SCALE GENOMIC DNA]</scope>
    <source>
        <strain evidence="8 9">GYP-15</strain>
    </source>
</reference>
<dbReference type="Proteomes" id="UP000317839">
    <property type="component" value="Unassembled WGS sequence"/>
</dbReference>
<evidence type="ECO:0000256" key="6">
    <source>
        <dbReference type="SAM" id="Phobius"/>
    </source>
</evidence>
<dbReference type="PANTHER" id="PTHR44186:SF1">
    <property type="entry name" value="BARDET-BIEDL SYNDROME 4 PROTEIN"/>
    <property type="match status" value="1"/>
</dbReference>
<keyword evidence="6" id="KW-0472">Membrane</keyword>
<dbReference type="PROSITE" id="PS50005">
    <property type="entry name" value="TPR"/>
    <property type="match status" value="1"/>
</dbReference>
<dbReference type="InterPro" id="IPR011990">
    <property type="entry name" value="TPR-like_helical_dom_sf"/>
</dbReference>
<proteinExistence type="predicted"/>
<dbReference type="SUPFAM" id="SSF46894">
    <property type="entry name" value="C-terminal effector domain of the bipartite response regulators"/>
    <property type="match status" value="1"/>
</dbReference>
<keyword evidence="6" id="KW-1133">Transmembrane helix</keyword>
<dbReference type="GO" id="GO:0000160">
    <property type="term" value="P:phosphorelay signal transduction system"/>
    <property type="evidence" value="ECO:0007669"/>
    <property type="project" value="InterPro"/>
</dbReference>
<feature type="domain" description="OmpR/PhoB-type" evidence="7">
    <location>
        <begin position="12"/>
        <end position="111"/>
    </location>
</feature>
<keyword evidence="6" id="KW-0812">Transmembrane</keyword>
<feature type="DNA-binding region" description="OmpR/PhoB-type" evidence="5">
    <location>
        <begin position="12"/>
        <end position="111"/>
    </location>
</feature>
<dbReference type="InterPro" id="IPR001867">
    <property type="entry name" value="OmpR/PhoB-type_DNA-bd"/>
</dbReference>
<feature type="transmembrane region" description="Helical" evidence="6">
    <location>
        <begin position="135"/>
        <end position="153"/>
    </location>
</feature>
<comment type="caution">
    <text evidence="8">The sequence shown here is derived from an EMBL/GenBank/DDBJ whole genome shotgun (WGS) entry which is preliminary data.</text>
</comment>
<dbReference type="EMBL" id="VIKR01000003">
    <property type="protein sequence ID" value="TQV73832.1"/>
    <property type="molecule type" value="Genomic_DNA"/>
</dbReference>
<keyword evidence="1" id="KW-0677">Repeat</keyword>
<dbReference type="Pfam" id="PF00486">
    <property type="entry name" value="Trans_reg_C"/>
    <property type="match status" value="1"/>
</dbReference>
<organism evidence="8 9">
    <name type="scientific">Aliikangiella marina</name>
    <dbReference type="NCBI Taxonomy" id="1712262"/>
    <lineage>
        <taxon>Bacteria</taxon>
        <taxon>Pseudomonadati</taxon>
        <taxon>Pseudomonadota</taxon>
        <taxon>Gammaproteobacteria</taxon>
        <taxon>Oceanospirillales</taxon>
        <taxon>Pleioneaceae</taxon>
        <taxon>Aliikangiella</taxon>
    </lineage>
</organism>
<evidence type="ECO:0000313" key="9">
    <source>
        <dbReference type="Proteomes" id="UP000317839"/>
    </source>
</evidence>
<keyword evidence="2 4" id="KW-0802">TPR repeat</keyword>
<dbReference type="GO" id="GO:0006355">
    <property type="term" value="P:regulation of DNA-templated transcription"/>
    <property type="evidence" value="ECO:0007669"/>
    <property type="project" value="InterPro"/>
</dbReference>
<evidence type="ECO:0000259" key="7">
    <source>
        <dbReference type="PROSITE" id="PS51755"/>
    </source>
</evidence>
<keyword evidence="9" id="KW-1185">Reference proteome</keyword>
<dbReference type="Gene3D" id="1.25.40.10">
    <property type="entry name" value="Tetratricopeptide repeat domain"/>
    <property type="match status" value="2"/>
</dbReference>
<evidence type="ECO:0000256" key="1">
    <source>
        <dbReference type="ARBA" id="ARBA00022737"/>
    </source>
</evidence>
<dbReference type="PROSITE" id="PS51755">
    <property type="entry name" value="OMPR_PHOB"/>
    <property type="match status" value="1"/>
</dbReference>
<dbReference type="SMART" id="SM00862">
    <property type="entry name" value="Trans_reg_C"/>
    <property type="match status" value="1"/>
</dbReference>
<name>A0A545T9E8_9GAMM</name>
<evidence type="ECO:0000313" key="8">
    <source>
        <dbReference type="EMBL" id="TQV73832.1"/>
    </source>
</evidence>
<evidence type="ECO:0000256" key="4">
    <source>
        <dbReference type="PROSITE-ProRule" id="PRU00339"/>
    </source>
</evidence>
<evidence type="ECO:0000256" key="2">
    <source>
        <dbReference type="ARBA" id="ARBA00022803"/>
    </source>
</evidence>
<sequence>MNDEPIFIALNELIFKAGDLTLDSGKRQVFIAGEEVKLPKLSYRFLETLIKASGNCVTTAELIEQVWDGKTVGDDTITQRASLLRKSLAGTRKDKRPFYETIRGEGYRWLSEVREVSSSDFQKPAIDQQGTKYKMSILIFTLVAIIALIGYWVSAPKLSVQNLNTSLNQMASDDSLNTSDNMFEMLLQRAANYGKEFNSDSNQIAINLYHQASLIQPDNEAVLQGLTLALLHRVSKYNGQTELLKTTDQYTQRLLQTNEQNPYNIWLRGFHFDVTGDITNAMKSYEKALVVAPDSSEVKGSLAYLYVQKGRLHEAMHLNIDTLGSLQEYQLLQIADVLMLSGLSEKARNWYTKAHQLAPNNAFAAVGLAKYYYLSAQLPEAKEVIDNLHQRNVSTADSYLMLGLISIESENYKVAYDAVSMANNLKPESLYISPWYQWLSKLQNPARIAETLTPNLSEDSWPNLWVAGAVSAIAEDNKPLAIERILKAEELGFLDYRFLETSKVFKSLFNETAFVAAINRMKLKAQAEQIKIKNYALPKIDYLMK</sequence>
<dbReference type="InterPro" id="IPR019734">
    <property type="entry name" value="TPR_rpt"/>
</dbReference>
<accession>A0A545T9E8</accession>
<dbReference type="GO" id="GO:0003677">
    <property type="term" value="F:DNA binding"/>
    <property type="evidence" value="ECO:0007669"/>
    <property type="project" value="UniProtKB-UniRule"/>
</dbReference>
<dbReference type="AlphaFoldDB" id="A0A545T9E8"/>
<dbReference type="PANTHER" id="PTHR44186">
    <property type="match status" value="1"/>
</dbReference>
<gene>
    <name evidence="8" type="ORF">FLL45_13265</name>
</gene>
<evidence type="ECO:0000256" key="5">
    <source>
        <dbReference type="PROSITE-ProRule" id="PRU01091"/>
    </source>
</evidence>
<keyword evidence="3 5" id="KW-0238">DNA-binding</keyword>
<dbReference type="Gene3D" id="1.10.10.10">
    <property type="entry name" value="Winged helix-like DNA-binding domain superfamily/Winged helix DNA-binding domain"/>
    <property type="match status" value="1"/>
</dbReference>
<dbReference type="InterPro" id="IPR016032">
    <property type="entry name" value="Sig_transdc_resp-reg_C-effctor"/>
</dbReference>
<protein>
    <recommendedName>
        <fullName evidence="7">OmpR/PhoB-type domain-containing protein</fullName>
    </recommendedName>
</protein>
<dbReference type="InterPro" id="IPR036388">
    <property type="entry name" value="WH-like_DNA-bd_sf"/>
</dbReference>